<dbReference type="AlphaFoldDB" id="H8I6G3"/>
<name>H8I6G3_METCZ</name>
<dbReference type="Proteomes" id="UP000005233">
    <property type="component" value="Chromosome"/>
</dbReference>
<protein>
    <submittedName>
        <fullName evidence="8">Rubrerythrin</fullName>
    </submittedName>
</protein>
<evidence type="ECO:0000256" key="1">
    <source>
        <dbReference type="ARBA" id="ARBA00001965"/>
    </source>
</evidence>
<dbReference type="NCBIfam" id="NF045767">
    <property type="entry name" value="RuberyRbr"/>
    <property type="match status" value="1"/>
</dbReference>
<keyword evidence="3" id="KW-0479">Metal-binding</keyword>
<organism evidence="8 9">
    <name type="scientific">Methanocella conradii (strain DSM 24694 / JCM 17849 / CGMCC 1.5162 / HZ254)</name>
    <dbReference type="NCBI Taxonomy" id="1041930"/>
    <lineage>
        <taxon>Archaea</taxon>
        <taxon>Methanobacteriati</taxon>
        <taxon>Methanobacteriota</taxon>
        <taxon>Stenosarchaea group</taxon>
        <taxon>Methanomicrobia</taxon>
        <taxon>Methanocellales</taxon>
        <taxon>Methanocellaceae</taxon>
        <taxon>Methanocella</taxon>
    </lineage>
</organism>
<dbReference type="InterPro" id="IPR052364">
    <property type="entry name" value="Rubrerythrin"/>
</dbReference>
<keyword evidence="9" id="KW-1185">Reference proteome</keyword>
<evidence type="ECO:0000256" key="3">
    <source>
        <dbReference type="ARBA" id="ARBA00022723"/>
    </source>
</evidence>
<gene>
    <name evidence="8" type="primary">rbr-2</name>
    <name evidence="8" type="ordered locus">Mtc_2432</name>
</gene>
<dbReference type="OrthoDB" id="45654at2157"/>
<accession>H8I6G3</accession>
<evidence type="ECO:0000256" key="5">
    <source>
        <dbReference type="ARBA" id="ARBA00023004"/>
    </source>
</evidence>
<dbReference type="InterPro" id="IPR009040">
    <property type="entry name" value="Ferritin-like_diiron"/>
</dbReference>
<dbReference type="GO" id="GO:0005506">
    <property type="term" value="F:iron ion binding"/>
    <property type="evidence" value="ECO:0007669"/>
    <property type="project" value="InterPro"/>
</dbReference>
<dbReference type="STRING" id="1041930.Mtc_2432"/>
<dbReference type="PROSITE" id="PS50905">
    <property type="entry name" value="FERRITIN_LIKE"/>
    <property type="match status" value="1"/>
</dbReference>
<evidence type="ECO:0000313" key="9">
    <source>
        <dbReference type="Proteomes" id="UP000005233"/>
    </source>
</evidence>
<dbReference type="SUPFAM" id="SSF57802">
    <property type="entry name" value="Rubredoxin-like"/>
    <property type="match status" value="1"/>
</dbReference>
<dbReference type="Pfam" id="PF21349">
    <property type="entry name" value="RUBY_RBDX"/>
    <property type="match status" value="1"/>
</dbReference>
<dbReference type="InterPro" id="IPR012347">
    <property type="entry name" value="Ferritin-like"/>
</dbReference>
<dbReference type="SUPFAM" id="SSF47240">
    <property type="entry name" value="Ferritin-like"/>
    <property type="match status" value="1"/>
</dbReference>
<evidence type="ECO:0000259" key="6">
    <source>
        <dbReference type="PROSITE" id="PS50903"/>
    </source>
</evidence>
<evidence type="ECO:0000256" key="2">
    <source>
        <dbReference type="ARBA" id="ARBA00022448"/>
    </source>
</evidence>
<dbReference type="PANTHER" id="PTHR43865">
    <property type="entry name" value="RUBRERYTHRIN-RELATED"/>
    <property type="match status" value="1"/>
</dbReference>
<evidence type="ECO:0000259" key="7">
    <source>
        <dbReference type="PROSITE" id="PS50905"/>
    </source>
</evidence>
<keyword evidence="2" id="KW-0813">Transport</keyword>
<comment type="cofactor">
    <cofactor evidence="1">
        <name>Fe(3+)</name>
        <dbReference type="ChEBI" id="CHEBI:29034"/>
    </cofactor>
</comment>
<dbReference type="InterPro" id="IPR009078">
    <property type="entry name" value="Ferritin-like_SF"/>
</dbReference>
<sequence>MKQTIENLTKAFIGESMARNRYTFYASTARKEGYEQIAEVFEITAMNENEHAEWLLKMIGQLKAKATEKYDEVRVEAAAPTVWGTTLENLKAAVAGETYEFTTMYPEFAKVARAEGYKDVAGRLESIAMAERHHGQRFTKLLAEVEAGTVFKKKEPVWWYCRKCGYMHFGTEPPAKCPSCDHERSYYQVMCETF</sequence>
<proteinExistence type="predicted"/>
<dbReference type="PANTHER" id="PTHR43865:SF1">
    <property type="entry name" value="RUBRERYTHRIN-RELATED"/>
    <property type="match status" value="1"/>
</dbReference>
<dbReference type="Gene3D" id="2.20.28.10">
    <property type="match status" value="1"/>
</dbReference>
<dbReference type="Pfam" id="PF02915">
    <property type="entry name" value="Rubrerythrin"/>
    <property type="match status" value="1"/>
</dbReference>
<dbReference type="GO" id="GO:0016491">
    <property type="term" value="F:oxidoreductase activity"/>
    <property type="evidence" value="ECO:0007669"/>
    <property type="project" value="InterPro"/>
</dbReference>
<dbReference type="InterPro" id="IPR048574">
    <property type="entry name" value="RUBY_RBDX"/>
</dbReference>
<dbReference type="KEGG" id="mez:Mtc_2432"/>
<dbReference type="InterPro" id="IPR024934">
    <property type="entry name" value="Rubredoxin-like_dom"/>
</dbReference>
<feature type="domain" description="Rubredoxin-like" evidence="6">
    <location>
        <begin position="156"/>
        <end position="190"/>
    </location>
</feature>
<dbReference type="Gene3D" id="1.20.1260.10">
    <property type="match status" value="1"/>
</dbReference>
<keyword evidence="5" id="KW-0408">Iron</keyword>
<evidence type="ECO:0000256" key="4">
    <source>
        <dbReference type="ARBA" id="ARBA00022982"/>
    </source>
</evidence>
<dbReference type="HOGENOM" id="CLU_095256_0_0_2"/>
<dbReference type="CDD" id="cd01041">
    <property type="entry name" value="Rubrerythrin"/>
    <property type="match status" value="1"/>
</dbReference>
<dbReference type="PROSITE" id="PS50903">
    <property type="entry name" value="RUBREDOXIN_LIKE"/>
    <property type="match status" value="1"/>
</dbReference>
<reference evidence="8 9" key="1">
    <citation type="journal article" date="2012" name="J. Bacteriol.">
        <title>Complete genome sequence of a thermophilic methanogen, Methanocella conradii HZ254, isolated from Chinese rice field soil.</title>
        <authorList>
            <person name="Lu Z."/>
            <person name="Lu Y."/>
        </authorList>
    </citation>
    <scope>NUCLEOTIDE SEQUENCE [LARGE SCALE GENOMIC DNA]</scope>
    <source>
        <strain evidence="9">DSM 24694 / JCM 17849 / CGMCC 1.5162 / HZ254</strain>
    </source>
</reference>
<feature type="domain" description="Ferritin-like diiron" evidence="7">
    <location>
        <begin position="1"/>
        <end position="149"/>
    </location>
</feature>
<evidence type="ECO:0000313" key="8">
    <source>
        <dbReference type="EMBL" id="AFD01161.1"/>
    </source>
</evidence>
<dbReference type="InterPro" id="IPR003251">
    <property type="entry name" value="Rr_diiron-bd_dom"/>
</dbReference>
<dbReference type="EMBL" id="CP003243">
    <property type="protein sequence ID" value="AFD01161.1"/>
    <property type="molecule type" value="Genomic_DNA"/>
</dbReference>
<dbReference type="RefSeq" id="WP_014406992.1">
    <property type="nucleotide sequence ID" value="NC_017034.1"/>
</dbReference>
<dbReference type="GeneID" id="11972610"/>
<keyword evidence="4" id="KW-0249">Electron transport</keyword>
<dbReference type="eggNOG" id="arCOG01097">
    <property type="taxonomic scope" value="Archaea"/>
</dbReference>